<evidence type="ECO:0000256" key="2">
    <source>
        <dbReference type="RuleBase" id="RU000461"/>
    </source>
</evidence>
<keyword evidence="2" id="KW-0560">Oxidoreductase</keyword>
<keyword evidence="2" id="KW-0408">Iron</keyword>
<dbReference type="AlphaFoldDB" id="A0A3N2H759"/>
<comment type="similarity">
    <text evidence="1 2">Belongs to the cytochrome P450 family.</text>
</comment>
<keyword evidence="2" id="KW-0479">Metal-binding</keyword>
<dbReference type="GO" id="GO:0005506">
    <property type="term" value="F:iron ion binding"/>
    <property type="evidence" value="ECO:0007669"/>
    <property type="project" value="InterPro"/>
</dbReference>
<dbReference type="PANTHER" id="PTHR46696:SF6">
    <property type="entry name" value="P450, PUTATIVE (EUROFUNG)-RELATED"/>
    <property type="match status" value="1"/>
</dbReference>
<organism evidence="3 4">
    <name type="scientific">Amycolatopsis thermoflava</name>
    <dbReference type="NCBI Taxonomy" id="84480"/>
    <lineage>
        <taxon>Bacteria</taxon>
        <taxon>Bacillati</taxon>
        <taxon>Actinomycetota</taxon>
        <taxon>Actinomycetes</taxon>
        <taxon>Pseudonocardiales</taxon>
        <taxon>Pseudonocardiaceae</taxon>
        <taxon>Amycolatopsis</taxon>
        <taxon>Amycolatopsis methanolica group</taxon>
    </lineage>
</organism>
<gene>
    <name evidence="3" type="ORF">EDD35_6724</name>
</gene>
<dbReference type="EMBL" id="RKHY01000001">
    <property type="protein sequence ID" value="ROS44289.1"/>
    <property type="molecule type" value="Genomic_DNA"/>
</dbReference>
<dbReference type="PROSITE" id="PS00086">
    <property type="entry name" value="CYTOCHROME_P450"/>
    <property type="match status" value="1"/>
</dbReference>
<dbReference type="InterPro" id="IPR036396">
    <property type="entry name" value="Cyt_P450_sf"/>
</dbReference>
<dbReference type="GO" id="GO:0016705">
    <property type="term" value="F:oxidoreductase activity, acting on paired donors, with incorporation or reduction of molecular oxygen"/>
    <property type="evidence" value="ECO:0007669"/>
    <property type="project" value="InterPro"/>
</dbReference>
<keyword evidence="2" id="KW-0349">Heme</keyword>
<dbReference type="GO" id="GO:0020037">
    <property type="term" value="F:heme binding"/>
    <property type="evidence" value="ECO:0007669"/>
    <property type="project" value="InterPro"/>
</dbReference>
<evidence type="ECO:0000313" key="4">
    <source>
        <dbReference type="Proteomes" id="UP000274843"/>
    </source>
</evidence>
<dbReference type="InterPro" id="IPR001128">
    <property type="entry name" value="Cyt_P450"/>
</dbReference>
<evidence type="ECO:0000313" key="3">
    <source>
        <dbReference type="EMBL" id="ROS44289.1"/>
    </source>
</evidence>
<dbReference type="PRINTS" id="PR00359">
    <property type="entry name" value="BP450"/>
</dbReference>
<dbReference type="Gene3D" id="1.10.630.10">
    <property type="entry name" value="Cytochrome P450"/>
    <property type="match status" value="1"/>
</dbReference>
<comment type="caution">
    <text evidence="3">The sequence shown here is derived from an EMBL/GenBank/DDBJ whole genome shotgun (WGS) entry which is preliminary data.</text>
</comment>
<dbReference type="InterPro" id="IPR002397">
    <property type="entry name" value="Cyt_P450_B"/>
</dbReference>
<sequence length="426" mass="47417">MSRDAVYCSAWCYIEVAQRERQIFAMTTPVDSAEFFDPLNPQHVAEPDEFMRASRKGCPVGKVSEHLYAANTDDVVRAVFDDTEHFSNRGNFSVGPEDVRLPFTVVTMADPPDHTVLRSRLLKSLAPVRLRKLTPKVENIVRKAVGTLPASGRVDLYADYVHFIPSAVVYALIGIPEPAWREVQTWSDAIVRVIPGPSHELSEFASLMEFLAQLVEERRARPEDRHEDVLDNLCFAEPGEAEMPTPEVVCHIFQLVVAATDTTRALITNCVYRLLDDRSQWEAVVADRSLLPNAIEESLRVDSPAQFMVRTAVEDVTLAGCPIPAGKKVYLNLQSANHDEERWGDDSRTYRADRPDAAMHLAFGKGIHACIGAPLARIEARVAIEALMDAFPGMRLAPDATWVKCEGVLTRRVESLPVCLDGGEVR</sequence>
<dbReference type="Pfam" id="PF00067">
    <property type="entry name" value="p450"/>
    <property type="match status" value="1"/>
</dbReference>
<dbReference type="Proteomes" id="UP000274843">
    <property type="component" value="Unassembled WGS sequence"/>
</dbReference>
<dbReference type="InterPro" id="IPR017972">
    <property type="entry name" value="Cyt_P450_CS"/>
</dbReference>
<accession>A0A3N2H759</accession>
<evidence type="ECO:0000256" key="1">
    <source>
        <dbReference type="ARBA" id="ARBA00010617"/>
    </source>
</evidence>
<keyword evidence="2" id="KW-0503">Monooxygenase</keyword>
<dbReference type="GO" id="GO:0004497">
    <property type="term" value="F:monooxygenase activity"/>
    <property type="evidence" value="ECO:0007669"/>
    <property type="project" value="UniProtKB-KW"/>
</dbReference>
<reference evidence="3 4" key="1">
    <citation type="submission" date="2018-11" db="EMBL/GenBank/DDBJ databases">
        <title>Sequencing the genomes of 1000 actinobacteria strains.</title>
        <authorList>
            <person name="Klenk H.-P."/>
        </authorList>
    </citation>
    <scope>NUCLEOTIDE SEQUENCE [LARGE SCALE GENOMIC DNA]</scope>
    <source>
        <strain evidence="3 4">DSM 44348</strain>
    </source>
</reference>
<protein>
    <submittedName>
        <fullName evidence="3">Cytochrome P450</fullName>
    </submittedName>
</protein>
<keyword evidence="4" id="KW-1185">Reference proteome</keyword>
<dbReference type="PANTHER" id="PTHR46696">
    <property type="entry name" value="P450, PUTATIVE (EUROFUNG)-RELATED"/>
    <property type="match status" value="1"/>
</dbReference>
<name>A0A3N2H759_9PSEU</name>
<dbReference type="SUPFAM" id="SSF48264">
    <property type="entry name" value="Cytochrome P450"/>
    <property type="match status" value="1"/>
</dbReference>
<proteinExistence type="inferred from homology"/>